<dbReference type="AlphaFoldDB" id="A0A6M3JWQ8"/>
<sequence>MNFQEAVYKHFKFTGRAFRDNLPALAIPKFHWGNQGDHGRQALARVASDMQCRRGVEIGTHRGDSSIMWLKQAKKMHLSCIDPYVTYNARHSQNAQNAVYAEAVERLKPYNAEIIRAASLDVVDSFEDRSLDFLYIDGDHEFDPVVQDLVRWAPKVCKGGLILLHDYGVFWRGGVVKAVDAYTSCHRIDPWYVTRDYMPTAFWEKRICHE</sequence>
<dbReference type="Pfam" id="PF13578">
    <property type="entry name" value="Methyltransf_24"/>
    <property type="match status" value="1"/>
</dbReference>
<dbReference type="Gene3D" id="3.40.50.150">
    <property type="entry name" value="Vaccinia Virus protein VP39"/>
    <property type="match status" value="1"/>
</dbReference>
<dbReference type="SUPFAM" id="SSF53335">
    <property type="entry name" value="S-adenosyl-L-methionine-dependent methyltransferases"/>
    <property type="match status" value="1"/>
</dbReference>
<evidence type="ECO:0000313" key="1">
    <source>
        <dbReference type="EMBL" id="QJA73422.1"/>
    </source>
</evidence>
<dbReference type="GO" id="GO:0008168">
    <property type="term" value="F:methyltransferase activity"/>
    <property type="evidence" value="ECO:0007669"/>
    <property type="project" value="UniProtKB-KW"/>
</dbReference>
<dbReference type="GO" id="GO:0032259">
    <property type="term" value="P:methylation"/>
    <property type="evidence" value="ECO:0007669"/>
    <property type="project" value="UniProtKB-KW"/>
</dbReference>
<organism evidence="1">
    <name type="scientific">viral metagenome</name>
    <dbReference type="NCBI Taxonomy" id="1070528"/>
    <lineage>
        <taxon>unclassified sequences</taxon>
        <taxon>metagenomes</taxon>
        <taxon>organismal metagenomes</taxon>
    </lineage>
</organism>
<accession>A0A6M3JWQ8</accession>
<gene>
    <name evidence="1" type="ORF">MM415A02373_0008</name>
</gene>
<dbReference type="EMBL" id="MT142026">
    <property type="protein sequence ID" value="QJA73422.1"/>
    <property type="molecule type" value="Genomic_DNA"/>
</dbReference>
<keyword evidence="1" id="KW-0489">Methyltransferase</keyword>
<protein>
    <submittedName>
        <fullName evidence="1">Putative methyltransferase</fullName>
    </submittedName>
</protein>
<reference evidence="1" key="1">
    <citation type="submission" date="2020-03" db="EMBL/GenBank/DDBJ databases">
        <title>The deep terrestrial virosphere.</title>
        <authorList>
            <person name="Holmfeldt K."/>
            <person name="Nilsson E."/>
            <person name="Simone D."/>
            <person name="Lopez-Fernandez M."/>
            <person name="Wu X."/>
            <person name="de Brujin I."/>
            <person name="Lundin D."/>
            <person name="Andersson A."/>
            <person name="Bertilsson S."/>
            <person name="Dopson M."/>
        </authorList>
    </citation>
    <scope>NUCLEOTIDE SEQUENCE</scope>
    <source>
        <strain evidence="1">MM415A02373</strain>
    </source>
</reference>
<keyword evidence="1" id="KW-0808">Transferase</keyword>
<dbReference type="InterPro" id="IPR029063">
    <property type="entry name" value="SAM-dependent_MTases_sf"/>
</dbReference>
<name>A0A6M3JWQ8_9ZZZZ</name>
<proteinExistence type="predicted"/>